<dbReference type="GO" id="GO:0070080">
    <property type="term" value="F:titin Z domain binding"/>
    <property type="evidence" value="ECO:0007669"/>
    <property type="project" value="TreeGrafter"/>
</dbReference>
<protein>
    <submittedName>
        <fullName evidence="2">Zmp:0000000930</fullName>
    </submittedName>
</protein>
<dbReference type="OMA" id="ESYSACW"/>
<dbReference type="PANTHER" id="PTHR15143:SF0">
    <property type="entry name" value="TELETHONIN"/>
    <property type="match status" value="1"/>
</dbReference>
<dbReference type="GO" id="GO:0055008">
    <property type="term" value="P:cardiac muscle tissue morphogenesis"/>
    <property type="evidence" value="ECO:0007669"/>
    <property type="project" value="TreeGrafter"/>
</dbReference>
<dbReference type="PANTHER" id="PTHR15143">
    <property type="entry name" value="TELETHONIN"/>
    <property type="match status" value="1"/>
</dbReference>
<evidence type="ECO:0000313" key="3">
    <source>
        <dbReference type="Proteomes" id="UP000265080"/>
    </source>
</evidence>
<dbReference type="GO" id="GO:0060048">
    <property type="term" value="P:cardiac muscle contraction"/>
    <property type="evidence" value="ECO:0007669"/>
    <property type="project" value="TreeGrafter"/>
</dbReference>
<dbReference type="InterPro" id="IPR023111">
    <property type="entry name" value="Titin-like_dom_sf"/>
</dbReference>
<dbReference type="AlphaFoldDB" id="A0A3P8TLI3"/>
<feature type="region of interest" description="Disordered" evidence="1">
    <location>
        <begin position="113"/>
        <end position="138"/>
    </location>
</feature>
<dbReference type="InterPro" id="IPR015667">
    <property type="entry name" value="Telethonin"/>
</dbReference>
<sequence length="163" mass="18708">MNCLSRGGCYLVNSFCDLQEDNQWKRESYEACWLGLVLETRPQYRLTLSETDSIRRESYKQQQVAHFMVERSPSQMLRLGSTSGAITEHQLPLLSTRKDLQHATATFGRTVQPVLPGKENKGAAEEKMTTETPNLNKPIRVDYRASSLMSSPREISDRIQRRE</sequence>
<keyword evidence="3" id="KW-1185">Reference proteome</keyword>
<reference evidence="2 3" key="1">
    <citation type="submission" date="2018-03" db="EMBL/GenBank/DDBJ databases">
        <title>Finding Nemo's genes: A chromosome-scale reference assembly of the genome of the orange clownfish Amphiprion percula.</title>
        <authorList>
            <person name="Lehmann R."/>
        </authorList>
    </citation>
    <scope>NUCLEOTIDE SEQUENCE</scope>
</reference>
<dbReference type="GO" id="GO:0030241">
    <property type="term" value="P:skeletal muscle myosin thick filament assembly"/>
    <property type="evidence" value="ECO:0007669"/>
    <property type="project" value="TreeGrafter"/>
</dbReference>
<dbReference type="GO" id="GO:0048769">
    <property type="term" value="P:sarcomerogenesis"/>
    <property type="evidence" value="ECO:0007669"/>
    <property type="project" value="TreeGrafter"/>
</dbReference>
<evidence type="ECO:0000313" key="2">
    <source>
        <dbReference type="Ensembl" id="ENSAPEP00000025794.1"/>
    </source>
</evidence>
<dbReference type="GO" id="GO:0035995">
    <property type="term" value="P:detection of muscle stretch"/>
    <property type="evidence" value="ECO:0007669"/>
    <property type="project" value="TreeGrafter"/>
</dbReference>
<feature type="compositionally biased region" description="Basic and acidic residues" evidence="1">
    <location>
        <begin position="118"/>
        <end position="129"/>
    </location>
</feature>
<reference evidence="2" key="2">
    <citation type="submission" date="2025-08" db="UniProtKB">
        <authorList>
            <consortium name="Ensembl"/>
        </authorList>
    </citation>
    <scope>IDENTIFICATION</scope>
</reference>
<dbReference type="GO" id="GO:0003009">
    <property type="term" value="P:skeletal muscle contraction"/>
    <property type="evidence" value="ECO:0007669"/>
    <property type="project" value="TreeGrafter"/>
</dbReference>
<dbReference type="Pfam" id="PF09470">
    <property type="entry name" value="Telethonin"/>
    <property type="match status" value="1"/>
</dbReference>
<proteinExistence type="predicted"/>
<accession>A0A3P8TLI3</accession>
<evidence type="ECO:0000256" key="1">
    <source>
        <dbReference type="SAM" id="MobiDB-lite"/>
    </source>
</evidence>
<organism evidence="2 3">
    <name type="scientific">Amphiprion percula</name>
    <name type="common">Orange clownfish</name>
    <name type="synonym">Lutjanus percula</name>
    <dbReference type="NCBI Taxonomy" id="161767"/>
    <lineage>
        <taxon>Eukaryota</taxon>
        <taxon>Metazoa</taxon>
        <taxon>Chordata</taxon>
        <taxon>Craniata</taxon>
        <taxon>Vertebrata</taxon>
        <taxon>Euteleostomi</taxon>
        <taxon>Actinopterygii</taxon>
        <taxon>Neopterygii</taxon>
        <taxon>Teleostei</taxon>
        <taxon>Neoteleostei</taxon>
        <taxon>Acanthomorphata</taxon>
        <taxon>Ovalentaria</taxon>
        <taxon>Pomacentridae</taxon>
        <taxon>Amphiprion</taxon>
    </lineage>
</organism>
<dbReference type="Proteomes" id="UP000265080">
    <property type="component" value="Chromosome 7"/>
</dbReference>
<dbReference type="GO" id="GO:0055003">
    <property type="term" value="P:cardiac myofibril assembly"/>
    <property type="evidence" value="ECO:0007669"/>
    <property type="project" value="TreeGrafter"/>
</dbReference>
<dbReference type="Ensembl" id="ENSAPET00000026473.1">
    <property type="protein sequence ID" value="ENSAPEP00000025794.1"/>
    <property type="gene ID" value="ENSAPEG00000018353.1"/>
</dbReference>
<dbReference type="GO" id="GO:0031432">
    <property type="term" value="F:titin binding"/>
    <property type="evidence" value="ECO:0007669"/>
    <property type="project" value="TreeGrafter"/>
</dbReference>
<dbReference type="GO" id="GO:0030674">
    <property type="term" value="F:protein-macromolecule adaptor activity"/>
    <property type="evidence" value="ECO:0007669"/>
    <property type="project" value="TreeGrafter"/>
</dbReference>
<dbReference type="GO" id="GO:0030018">
    <property type="term" value="C:Z disc"/>
    <property type="evidence" value="ECO:0007669"/>
    <property type="project" value="TreeGrafter"/>
</dbReference>
<dbReference type="GO" id="GO:0008307">
    <property type="term" value="F:structural constituent of muscle"/>
    <property type="evidence" value="ECO:0007669"/>
    <property type="project" value="TreeGrafter"/>
</dbReference>
<name>A0A3P8TLI3_AMPPE</name>
<dbReference type="GeneTree" id="ENSGT00390000012014"/>
<dbReference type="Gene3D" id="2.20.160.10">
    <property type="entry name" value="titin domain like"/>
    <property type="match status" value="1"/>
</dbReference>
<dbReference type="GO" id="GO:0030240">
    <property type="term" value="P:skeletal muscle thin filament assembly"/>
    <property type="evidence" value="ECO:0007669"/>
    <property type="project" value="TreeGrafter"/>
</dbReference>
<reference evidence="2" key="3">
    <citation type="submission" date="2025-09" db="UniProtKB">
        <authorList>
            <consortium name="Ensembl"/>
        </authorList>
    </citation>
    <scope>IDENTIFICATION</scope>
</reference>